<name>A0A243AMV8_BACTU</name>
<evidence type="ECO:0000256" key="1">
    <source>
        <dbReference type="ARBA" id="ARBA00001974"/>
    </source>
</evidence>
<protein>
    <submittedName>
        <fullName evidence="4">Uncharacterized protein</fullName>
    </submittedName>
</protein>
<dbReference type="Pfam" id="PF13738">
    <property type="entry name" value="Pyr_redox_3"/>
    <property type="match status" value="1"/>
</dbReference>
<dbReference type="InterPro" id="IPR050097">
    <property type="entry name" value="Ferredoxin-NADP_redctase_2"/>
</dbReference>
<keyword evidence="3" id="KW-0560">Oxidoreductase</keyword>
<sequence length="326" mass="36451">MKDLIIIGAGPCGLAAAVEAHKSKLDYLVIEKGCIVNTISKFPTYVTLFGPPEDFEIDSIPFSLNYGPPTKQDSMRYYYKVSKYFNLNIKQYEEVLDVSSVNKMTQTSYEIRTDKGIYHTKNVVFATGFFDNPRNLNIPGEDLNKVKNYFTESHPYSNQNVVVVGTGHSGLEAIMDLLTVDAKVTLVHRGSNLSYTPKRWMLASVRKAIDEGKVTAYFNSNIQEVTENTVTINTPDGVKHIKNDFVLKLIGFQPNYVPLQSLGVEFDEVTNIPKYNKDSLETNIQGIYCCGVVAGGSDVNTITISDGRFHGEKIIQSILNKNKLYI</sequence>
<dbReference type="InterPro" id="IPR036188">
    <property type="entry name" value="FAD/NAD-bd_sf"/>
</dbReference>
<dbReference type="PRINTS" id="PR00368">
    <property type="entry name" value="FADPNR"/>
</dbReference>
<dbReference type="NCBIfam" id="TIGR04018">
    <property type="entry name" value="Bthiol_YpdA"/>
    <property type="match status" value="1"/>
</dbReference>
<evidence type="ECO:0000313" key="4">
    <source>
        <dbReference type="EMBL" id="OTY26766.1"/>
    </source>
</evidence>
<keyword evidence="2" id="KW-0285">Flavoprotein</keyword>
<dbReference type="Gene3D" id="3.50.50.60">
    <property type="entry name" value="FAD/NAD(P)-binding domain"/>
    <property type="match status" value="2"/>
</dbReference>
<dbReference type="EMBL" id="NFDG01000038">
    <property type="protein sequence ID" value="OTY26766.1"/>
    <property type="molecule type" value="Genomic_DNA"/>
</dbReference>
<gene>
    <name evidence="4" type="ORF">BK732_05335</name>
</gene>
<dbReference type="GO" id="GO:0016491">
    <property type="term" value="F:oxidoreductase activity"/>
    <property type="evidence" value="ECO:0007669"/>
    <property type="project" value="UniProtKB-KW"/>
</dbReference>
<dbReference type="SUPFAM" id="SSF51905">
    <property type="entry name" value="FAD/NAD(P)-binding domain"/>
    <property type="match status" value="1"/>
</dbReference>
<dbReference type="RefSeq" id="WP_088031198.1">
    <property type="nucleotide sequence ID" value="NZ_NFDG01000038.1"/>
</dbReference>
<dbReference type="PRINTS" id="PR00469">
    <property type="entry name" value="PNDRDTASEII"/>
</dbReference>
<evidence type="ECO:0000256" key="2">
    <source>
        <dbReference type="ARBA" id="ARBA00022630"/>
    </source>
</evidence>
<evidence type="ECO:0000256" key="3">
    <source>
        <dbReference type="ARBA" id="ARBA00023002"/>
    </source>
</evidence>
<dbReference type="InterPro" id="IPR023856">
    <property type="entry name" value="Bdr"/>
</dbReference>
<dbReference type="PANTHER" id="PTHR48105">
    <property type="entry name" value="THIOREDOXIN REDUCTASE 1-RELATED-RELATED"/>
    <property type="match status" value="1"/>
</dbReference>
<evidence type="ECO:0000313" key="5">
    <source>
        <dbReference type="Proteomes" id="UP000194860"/>
    </source>
</evidence>
<organism evidence="4 5">
    <name type="scientific">Bacillus thuringiensis serovar navarrensis</name>
    <dbReference type="NCBI Taxonomy" id="339658"/>
    <lineage>
        <taxon>Bacteria</taxon>
        <taxon>Bacillati</taxon>
        <taxon>Bacillota</taxon>
        <taxon>Bacilli</taxon>
        <taxon>Bacillales</taxon>
        <taxon>Bacillaceae</taxon>
        <taxon>Bacillus</taxon>
        <taxon>Bacillus cereus group</taxon>
    </lineage>
</organism>
<comment type="caution">
    <text evidence="4">The sequence shown here is derived from an EMBL/GenBank/DDBJ whole genome shotgun (WGS) entry which is preliminary data.</text>
</comment>
<dbReference type="Proteomes" id="UP000194860">
    <property type="component" value="Unassembled WGS sequence"/>
</dbReference>
<comment type="cofactor">
    <cofactor evidence="1">
        <name>FAD</name>
        <dbReference type="ChEBI" id="CHEBI:57692"/>
    </cofactor>
</comment>
<dbReference type="AlphaFoldDB" id="A0A243AMV8"/>
<accession>A0A243AMV8</accession>
<proteinExistence type="predicted"/>
<reference evidence="4 5" key="1">
    <citation type="submission" date="2016-10" db="EMBL/GenBank/DDBJ databases">
        <title>Comparative genomics of Bacillus thuringiensis reveals a path to pathogens against multiple invertebrate hosts.</title>
        <authorList>
            <person name="Zheng J."/>
            <person name="Gao Q."/>
            <person name="Liu H."/>
            <person name="Peng D."/>
            <person name="Ruan L."/>
            <person name="Sun M."/>
        </authorList>
    </citation>
    <scope>NUCLEOTIDE SEQUENCE [LARGE SCALE GENOMIC DNA]</scope>
    <source>
        <strain evidence="4">BGSC 4BM1</strain>
    </source>
</reference>